<evidence type="ECO:0000313" key="2">
    <source>
        <dbReference type="Proteomes" id="UP000775213"/>
    </source>
</evidence>
<accession>A0AAV7HPM8</accession>
<organism evidence="1 2">
    <name type="scientific">Dendrobium chrysotoxum</name>
    <name type="common">Orchid</name>
    <dbReference type="NCBI Taxonomy" id="161865"/>
    <lineage>
        <taxon>Eukaryota</taxon>
        <taxon>Viridiplantae</taxon>
        <taxon>Streptophyta</taxon>
        <taxon>Embryophyta</taxon>
        <taxon>Tracheophyta</taxon>
        <taxon>Spermatophyta</taxon>
        <taxon>Magnoliopsida</taxon>
        <taxon>Liliopsida</taxon>
        <taxon>Asparagales</taxon>
        <taxon>Orchidaceae</taxon>
        <taxon>Epidendroideae</taxon>
        <taxon>Malaxideae</taxon>
        <taxon>Dendrobiinae</taxon>
        <taxon>Dendrobium</taxon>
    </lineage>
</organism>
<dbReference type="Proteomes" id="UP000775213">
    <property type="component" value="Unassembled WGS sequence"/>
</dbReference>
<dbReference type="AlphaFoldDB" id="A0AAV7HPM8"/>
<comment type="caution">
    <text evidence="1">The sequence shown here is derived from an EMBL/GenBank/DDBJ whole genome shotgun (WGS) entry which is preliminary data.</text>
</comment>
<evidence type="ECO:0000313" key="1">
    <source>
        <dbReference type="EMBL" id="KAH0470229.1"/>
    </source>
</evidence>
<reference evidence="1 2" key="1">
    <citation type="journal article" date="2021" name="Hortic Res">
        <title>Chromosome-scale assembly of the Dendrobium chrysotoxum genome enhances the understanding of orchid evolution.</title>
        <authorList>
            <person name="Zhang Y."/>
            <person name="Zhang G.Q."/>
            <person name="Zhang D."/>
            <person name="Liu X.D."/>
            <person name="Xu X.Y."/>
            <person name="Sun W.H."/>
            <person name="Yu X."/>
            <person name="Zhu X."/>
            <person name="Wang Z.W."/>
            <person name="Zhao X."/>
            <person name="Zhong W.Y."/>
            <person name="Chen H."/>
            <person name="Yin W.L."/>
            <person name="Huang T."/>
            <person name="Niu S.C."/>
            <person name="Liu Z.J."/>
        </authorList>
    </citation>
    <scope>NUCLEOTIDE SEQUENCE [LARGE SCALE GENOMIC DNA]</scope>
    <source>
        <strain evidence="1">Lindl</strain>
    </source>
</reference>
<name>A0AAV7HPM8_DENCH</name>
<keyword evidence="2" id="KW-1185">Reference proteome</keyword>
<gene>
    <name evidence="1" type="ORF">IEQ34_001787</name>
</gene>
<sequence>MSVTTSTIPTLNSRAISLNFFFSIFPVEFFRSSSRNTTLIGTRKHGILIQKYANILSSITFVVTSPFTATNTQGVSPH</sequence>
<protein>
    <submittedName>
        <fullName evidence="1">Uncharacterized protein</fullName>
    </submittedName>
</protein>
<proteinExistence type="predicted"/>
<dbReference type="EMBL" id="JAGFBR010000002">
    <property type="protein sequence ID" value="KAH0470229.1"/>
    <property type="molecule type" value="Genomic_DNA"/>
</dbReference>